<keyword evidence="1" id="KW-0805">Transcription regulation</keyword>
<dbReference type="AlphaFoldDB" id="A0A1G9IHY0"/>
<evidence type="ECO:0000256" key="3">
    <source>
        <dbReference type="ARBA" id="ARBA00023163"/>
    </source>
</evidence>
<dbReference type="STRING" id="686624.SAMN04488242_0939"/>
<dbReference type="InterPro" id="IPR036388">
    <property type="entry name" value="WH-like_DNA-bd_sf"/>
</dbReference>
<dbReference type="PROSITE" id="PS50043">
    <property type="entry name" value="HTH_LUXR_2"/>
    <property type="match status" value="1"/>
</dbReference>
<evidence type="ECO:0000313" key="6">
    <source>
        <dbReference type="Proteomes" id="UP000199475"/>
    </source>
</evidence>
<dbReference type="EMBL" id="FNGP01000001">
    <property type="protein sequence ID" value="SDL24533.1"/>
    <property type="molecule type" value="Genomic_DNA"/>
</dbReference>
<organism evidence="5 6">
    <name type="scientific">Tessaracoccus oleiagri</name>
    <dbReference type="NCBI Taxonomy" id="686624"/>
    <lineage>
        <taxon>Bacteria</taxon>
        <taxon>Bacillati</taxon>
        <taxon>Actinomycetota</taxon>
        <taxon>Actinomycetes</taxon>
        <taxon>Propionibacteriales</taxon>
        <taxon>Propionibacteriaceae</taxon>
        <taxon>Tessaracoccus</taxon>
    </lineage>
</organism>
<sequence length="245" mass="26899">MDPTVWLDLAAAALAAEDPAEADEMVASTLTAVTRADLAVHVQLSNTDPKWMTRTAVGDSLPDRPETWPDAPMIRRHPLNAFYAATGETRVTALRDVERLGWRMDDEGRQLVRRLGLPPEQVSMVVGDDPSAFDGWVLLASDPFTEAELDELERVRLLLTGLAKHCRLLRQALAVAQGGPVLTPRERVILCLIAQGRTVEGIAARLAISPRTVHKHQEHLYRKLGAADRLSAVLSAQRFGLLPSL</sequence>
<keyword evidence="6" id="KW-1185">Reference proteome</keyword>
<dbReference type="InterPro" id="IPR016032">
    <property type="entry name" value="Sig_transdc_resp-reg_C-effctor"/>
</dbReference>
<gene>
    <name evidence="5" type="ORF">SAMN04488242_0939</name>
</gene>
<dbReference type="PANTHER" id="PTHR44688:SF16">
    <property type="entry name" value="DNA-BINDING TRANSCRIPTIONAL ACTIVATOR DEVR_DOSR"/>
    <property type="match status" value="1"/>
</dbReference>
<keyword evidence="2" id="KW-0238">DNA-binding</keyword>
<protein>
    <submittedName>
        <fullName evidence="5">Regulatory protein, luxR family</fullName>
    </submittedName>
</protein>
<evidence type="ECO:0000256" key="2">
    <source>
        <dbReference type="ARBA" id="ARBA00023125"/>
    </source>
</evidence>
<dbReference type="Proteomes" id="UP000199475">
    <property type="component" value="Unassembled WGS sequence"/>
</dbReference>
<accession>A0A1G9IHY0</accession>
<dbReference type="SUPFAM" id="SSF46894">
    <property type="entry name" value="C-terminal effector domain of the bipartite response regulators"/>
    <property type="match status" value="1"/>
</dbReference>
<dbReference type="Gene3D" id="1.10.10.10">
    <property type="entry name" value="Winged helix-like DNA-binding domain superfamily/Winged helix DNA-binding domain"/>
    <property type="match status" value="1"/>
</dbReference>
<reference evidence="5 6" key="1">
    <citation type="submission" date="2016-10" db="EMBL/GenBank/DDBJ databases">
        <authorList>
            <person name="de Groot N.N."/>
        </authorList>
    </citation>
    <scope>NUCLEOTIDE SEQUENCE [LARGE SCALE GENOMIC DNA]</scope>
    <source>
        <strain evidence="5 6">CGMCC 1.9159</strain>
    </source>
</reference>
<feature type="domain" description="HTH luxR-type" evidence="4">
    <location>
        <begin position="175"/>
        <end position="240"/>
    </location>
</feature>
<keyword evidence="3" id="KW-0804">Transcription</keyword>
<evidence type="ECO:0000256" key="1">
    <source>
        <dbReference type="ARBA" id="ARBA00023015"/>
    </source>
</evidence>
<dbReference type="PRINTS" id="PR00038">
    <property type="entry name" value="HTHLUXR"/>
</dbReference>
<proteinExistence type="predicted"/>
<dbReference type="PROSITE" id="PS00622">
    <property type="entry name" value="HTH_LUXR_1"/>
    <property type="match status" value="1"/>
</dbReference>
<dbReference type="GO" id="GO:0003677">
    <property type="term" value="F:DNA binding"/>
    <property type="evidence" value="ECO:0007669"/>
    <property type="project" value="UniProtKB-KW"/>
</dbReference>
<evidence type="ECO:0000313" key="5">
    <source>
        <dbReference type="EMBL" id="SDL24533.1"/>
    </source>
</evidence>
<dbReference type="PANTHER" id="PTHR44688">
    <property type="entry name" value="DNA-BINDING TRANSCRIPTIONAL ACTIVATOR DEVR_DOSR"/>
    <property type="match status" value="1"/>
</dbReference>
<evidence type="ECO:0000259" key="4">
    <source>
        <dbReference type="PROSITE" id="PS50043"/>
    </source>
</evidence>
<dbReference type="RefSeq" id="WP_093249317.1">
    <property type="nucleotide sequence ID" value="NZ_FNGP01000001.1"/>
</dbReference>
<name>A0A1G9IHY0_9ACTN</name>
<dbReference type="CDD" id="cd06170">
    <property type="entry name" value="LuxR_C_like"/>
    <property type="match status" value="1"/>
</dbReference>
<dbReference type="GO" id="GO:0006355">
    <property type="term" value="P:regulation of DNA-templated transcription"/>
    <property type="evidence" value="ECO:0007669"/>
    <property type="project" value="InterPro"/>
</dbReference>
<dbReference type="InterPro" id="IPR000792">
    <property type="entry name" value="Tscrpt_reg_LuxR_C"/>
</dbReference>
<dbReference type="Pfam" id="PF00196">
    <property type="entry name" value="GerE"/>
    <property type="match status" value="1"/>
</dbReference>
<dbReference type="SMART" id="SM00421">
    <property type="entry name" value="HTH_LUXR"/>
    <property type="match status" value="1"/>
</dbReference>